<dbReference type="EMBL" id="CP042905">
    <property type="protein sequence ID" value="QEE15865.1"/>
    <property type="molecule type" value="Genomic_DNA"/>
</dbReference>
<keyword evidence="1" id="KW-0472">Membrane</keyword>
<dbReference type="Proteomes" id="UP000321408">
    <property type="component" value="Chromosome"/>
</dbReference>
<keyword evidence="4" id="KW-1185">Reference proteome</keyword>
<feature type="domain" description="DZANK-type" evidence="2">
    <location>
        <begin position="112"/>
        <end position="167"/>
    </location>
</feature>
<keyword evidence="1" id="KW-0812">Transmembrane</keyword>
<dbReference type="OrthoDB" id="78092at2157"/>
<reference evidence="3 4" key="1">
    <citation type="journal article" date="2020" name="Nature">
        <title>Isolation of an archaeon at the prokaryote-eukaryote interface.</title>
        <authorList>
            <person name="Imachi H."/>
            <person name="Nobu M.K."/>
            <person name="Nakahara N."/>
            <person name="Morono Y."/>
            <person name="Ogawara M."/>
            <person name="Takaki Y."/>
            <person name="Takano Y."/>
            <person name="Uematsu K."/>
            <person name="Ikuta T."/>
            <person name="Ito M."/>
            <person name="Matsui Y."/>
            <person name="Miyazaki M."/>
            <person name="Murata K."/>
            <person name="Saito Y."/>
            <person name="Sakai S."/>
            <person name="Song C."/>
            <person name="Tasumi E."/>
            <person name="Yamanaka Y."/>
            <person name="Yamaguchi T."/>
            <person name="Kamagata Y."/>
            <person name="Tamaki H."/>
            <person name="Takai K."/>
        </authorList>
    </citation>
    <scope>NUCLEOTIDE SEQUENCE [LARGE SCALE GENOMIC DNA]</scope>
    <source>
        <strain evidence="3 4">MK-D1</strain>
    </source>
</reference>
<keyword evidence="1" id="KW-1133">Transmembrane helix</keyword>
<dbReference type="Pfam" id="PF12773">
    <property type="entry name" value="DZR"/>
    <property type="match status" value="1"/>
</dbReference>
<feature type="transmembrane region" description="Helical" evidence="1">
    <location>
        <begin position="12"/>
        <end position="33"/>
    </location>
</feature>
<accession>A0A5B9DA91</accession>
<reference evidence="3 4" key="2">
    <citation type="journal article" date="2024" name="Int. J. Syst. Evol. Microbiol.">
        <title>Promethearchaeum syntrophicum gen. nov., sp. nov., an anaerobic, obligately syntrophic archaeon, the first isolate of the lineage 'Asgard' archaea, and proposal of the new archaeal phylum Promethearchaeota phyl. nov. and kingdom Promethearchaeati regn. nov.</title>
        <authorList>
            <person name="Imachi H."/>
            <person name="Nobu M.K."/>
            <person name="Kato S."/>
            <person name="Takaki Y."/>
            <person name="Miyazaki M."/>
            <person name="Miyata M."/>
            <person name="Ogawara M."/>
            <person name="Saito Y."/>
            <person name="Sakai S."/>
            <person name="Tahara Y.O."/>
            <person name="Takano Y."/>
            <person name="Tasumi E."/>
            <person name="Uematsu K."/>
            <person name="Yoshimura T."/>
            <person name="Itoh T."/>
            <person name="Ohkuma M."/>
            <person name="Takai K."/>
        </authorList>
    </citation>
    <scope>NUCLEOTIDE SEQUENCE [LARGE SCALE GENOMIC DNA]</scope>
    <source>
        <strain evidence="3 4">MK-D1</strain>
    </source>
</reference>
<protein>
    <submittedName>
        <fullName evidence="3">Zinc ribbon domain-containing protein</fullName>
    </submittedName>
</protein>
<name>A0A5B9DA91_9ARCH</name>
<sequence length="171" mass="19856">MKNEKYKGFQKIRKIFVPILSLLITFLLLYLLFENIKAINEGDHSGNRYLLTISESIALFLIPFIFNPKAVNKRINKNKKPEKPKKSSDMDLKIQRLVKLDGHYTASIIKKCPNCGFVNTKKTKICYNCSYKLNWEAKDQNEQSIIMKCPKCSFTNPRTTKICHNCGFKLN</sequence>
<evidence type="ECO:0000259" key="2">
    <source>
        <dbReference type="Pfam" id="PF12773"/>
    </source>
</evidence>
<dbReference type="InterPro" id="IPR025874">
    <property type="entry name" value="DZR"/>
</dbReference>
<evidence type="ECO:0000313" key="3">
    <source>
        <dbReference type="EMBL" id="QEE15865.1"/>
    </source>
</evidence>
<dbReference type="GeneID" id="41329685"/>
<dbReference type="KEGG" id="psyt:DSAG12_01692"/>
<evidence type="ECO:0000313" key="4">
    <source>
        <dbReference type="Proteomes" id="UP000321408"/>
    </source>
</evidence>
<feature type="transmembrane region" description="Helical" evidence="1">
    <location>
        <begin position="49"/>
        <end position="67"/>
    </location>
</feature>
<dbReference type="AlphaFoldDB" id="A0A5B9DA91"/>
<gene>
    <name evidence="3" type="ORF">DSAG12_01692</name>
</gene>
<proteinExistence type="predicted"/>
<dbReference type="RefSeq" id="WP_147662762.1">
    <property type="nucleotide sequence ID" value="NZ_CP042905.2"/>
</dbReference>
<organism evidence="3 4">
    <name type="scientific">Promethearchaeum syntrophicum</name>
    <dbReference type="NCBI Taxonomy" id="2594042"/>
    <lineage>
        <taxon>Archaea</taxon>
        <taxon>Promethearchaeati</taxon>
        <taxon>Promethearchaeota</taxon>
        <taxon>Promethearchaeia</taxon>
        <taxon>Promethearchaeales</taxon>
        <taxon>Promethearchaeaceae</taxon>
        <taxon>Promethearchaeum</taxon>
    </lineage>
</organism>
<evidence type="ECO:0000256" key="1">
    <source>
        <dbReference type="SAM" id="Phobius"/>
    </source>
</evidence>